<evidence type="ECO:0000256" key="8">
    <source>
        <dbReference type="RuleBase" id="RU361270"/>
    </source>
</evidence>
<dbReference type="RefSeq" id="WP_088486253.1">
    <property type="nucleotide sequence ID" value="NZ_NISI01000020.1"/>
</dbReference>
<name>A0A254MY46_9BURK</name>
<feature type="binding site" evidence="7">
    <location>
        <position position="33"/>
    </location>
    <ligand>
        <name>substrate</name>
    </ligand>
</feature>
<comment type="caution">
    <text evidence="11">The sequence shown here is derived from an EMBL/GenBank/DDBJ whole genome shotgun (WGS) entry which is preliminary data.</text>
</comment>
<dbReference type="PROSITE" id="PS00769">
    <property type="entry name" value="TRANSTHYRETIN_2"/>
    <property type="match status" value="1"/>
</dbReference>
<dbReference type="OrthoDB" id="9792386at2"/>
<dbReference type="InterPro" id="IPR023419">
    <property type="entry name" value="Transthyretin_CS"/>
</dbReference>
<dbReference type="EMBL" id="NISI01000020">
    <property type="protein sequence ID" value="OWQ98641.1"/>
    <property type="molecule type" value="Genomic_DNA"/>
</dbReference>
<evidence type="ECO:0000256" key="4">
    <source>
        <dbReference type="ARBA" id="ARBA00011881"/>
    </source>
</evidence>
<gene>
    <name evidence="11" type="primary">uraH</name>
    <name evidence="11" type="ORF">CDO81_26385</name>
</gene>
<comment type="similarity">
    <text evidence="3 8">Belongs to the transthyretin family. 5-hydroxyisourate hydrolase subfamily.</text>
</comment>
<comment type="function">
    <text evidence="2">Catalyzes the hydrolysis of 5-hydroxyisourate (HIU) to 2-oxo-4-hydroxy-4-carboxy-5-ureidoimidazoline (OHCU).</text>
</comment>
<feature type="signal peptide" evidence="9">
    <location>
        <begin position="1"/>
        <end position="24"/>
    </location>
</feature>
<sequence length="142" mass="15266">MSLRSLALASLATSLALAGLPAHATSANPLSVHVLNLQTGEPSAGIRVDLERRVGTDRWQPLGSGVTNAQGRIPGLVPADALPSWSAGEYRVVFRTGEFYAQQKQASFFPEIPVVIRVDSAQQHYHVPLLLSPFGFSTYRGN</sequence>
<evidence type="ECO:0000313" key="12">
    <source>
        <dbReference type="Proteomes" id="UP000197446"/>
    </source>
</evidence>
<keyword evidence="9" id="KW-0732">Signal</keyword>
<organism evidence="11 12">
    <name type="scientific">Roseateles puraquae</name>
    <dbReference type="NCBI Taxonomy" id="431059"/>
    <lineage>
        <taxon>Bacteria</taxon>
        <taxon>Pseudomonadati</taxon>
        <taxon>Pseudomonadota</taxon>
        <taxon>Betaproteobacteria</taxon>
        <taxon>Burkholderiales</taxon>
        <taxon>Sphaerotilaceae</taxon>
        <taxon>Roseateles</taxon>
    </lineage>
</organism>
<feature type="domain" description="Transthyretin/hydroxyisourate hydrolase" evidence="10">
    <location>
        <begin position="25"/>
        <end position="142"/>
    </location>
</feature>
<dbReference type="SMART" id="SM00095">
    <property type="entry name" value="TR_THY"/>
    <property type="match status" value="1"/>
</dbReference>
<evidence type="ECO:0000256" key="9">
    <source>
        <dbReference type="SAM" id="SignalP"/>
    </source>
</evidence>
<evidence type="ECO:0000259" key="10">
    <source>
        <dbReference type="SMART" id="SM00095"/>
    </source>
</evidence>
<feature type="chain" id="PRO_5012671107" description="5-hydroxyisourate hydrolase" evidence="9">
    <location>
        <begin position="25"/>
        <end position="142"/>
    </location>
</feature>
<evidence type="ECO:0000256" key="6">
    <source>
        <dbReference type="ARBA" id="ARBA00022801"/>
    </source>
</evidence>
<feature type="binding site" evidence="7">
    <location>
        <position position="139"/>
    </location>
    <ligand>
        <name>substrate</name>
    </ligand>
</feature>
<dbReference type="PANTHER" id="PTHR10395">
    <property type="entry name" value="URICASE AND TRANSTHYRETIN-RELATED"/>
    <property type="match status" value="1"/>
</dbReference>
<evidence type="ECO:0000256" key="1">
    <source>
        <dbReference type="ARBA" id="ARBA00001043"/>
    </source>
</evidence>
<dbReference type="InterPro" id="IPR036817">
    <property type="entry name" value="Transthyretin/HIU_hydrolase_sf"/>
</dbReference>
<dbReference type="InterPro" id="IPR023416">
    <property type="entry name" value="Transthyretin/HIU_hydrolase_d"/>
</dbReference>
<dbReference type="CDD" id="cd05822">
    <property type="entry name" value="TLP_HIUase"/>
    <property type="match status" value="1"/>
</dbReference>
<dbReference type="Pfam" id="PF00576">
    <property type="entry name" value="Transthyretin"/>
    <property type="match status" value="1"/>
</dbReference>
<protein>
    <recommendedName>
        <fullName evidence="8">5-hydroxyisourate hydrolase</fullName>
        <shortName evidence="8">HIU hydrolase</shortName>
        <shortName evidence="8">HIUHase</shortName>
        <ecNumber evidence="8">3.5.2.17</ecNumber>
    </recommendedName>
</protein>
<dbReference type="EC" id="3.5.2.17" evidence="8"/>
<dbReference type="Gene3D" id="2.60.40.180">
    <property type="entry name" value="Transthyretin/hydroxyisourate hydrolase domain"/>
    <property type="match status" value="1"/>
</dbReference>
<dbReference type="AlphaFoldDB" id="A0A254MY46"/>
<evidence type="ECO:0000256" key="2">
    <source>
        <dbReference type="ARBA" id="ARBA00002704"/>
    </source>
</evidence>
<comment type="subunit">
    <text evidence="4 8">Homotetramer.</text>
</comment>
<dbReference type="GO" id="GO:0033971">
    <property type="term" value="F:hydroxyisourate hydrolase activity"/>
    <property type="evidence" value="ECO:0007669"/>
    <property type="project" value="UniProtKB-EC"/>
</dbReference>
<evidence type="ECO:0000313" key="11">
    <source>
        <dbReference type="EMBL" id="OWQ98641.1"/>
    </source>
</evidence>
<evidence type="ECO:0000256" key="3">
    <source>
        <dbReference type="ARBA" id="ARBA00009850"/>
    </source>
</evidence>
<dbReference type="PRINTS" id="PR00189">
    <property type="entry name" value="TRNSTHYRETIN"/>
</dbReference>
<keyword evidence="12" id="KW-1185">Reference proteome</keyword>
<reference evidence="11 12" key="1">
    <citation type="journal article" date="2007" name="Int. J. Syst. Evol. Microbiol.">
        <title>Description of Pelomonas aquatica sp. nov. and Pelomonas puraquae sp. nov., isolated from industrial and haemodialysis water.</title>
        <authorList>
            <person name="Gomila M."/>
            <person name="Bowien B."/>
            <person name="Falsen E."/>
            <person name="Moore E.R."/>
            <person name="Lalucat J."/>
        </authorList>
    </citation>
    <scope>NUCLEOTIDE SEQUENCE [LARGE SCALE GENOMIC DNA]</scope>
    <source>
        <strain evidence="11 12">CCUG 52769</strain>
    </source>
</reference>
<dbReference type="GO" id="GO:0006144">
    <property type="term" value="P:purine nucleobase metabolic process"/>
    <property type="evidence" value="ECO:0007669"/>
    <property type="project" value="UniProtKB-KW"/>
</dbReference>
<comment type="catalytic activity">
    <reaction evidence="1 8">
        <text>5-hydroxyisourate + H2O = 5-hydroxy-2-oxo-4-ureido-2,5-dihydro-1H-imidazole-5-carboxylate + H(+)</text>
        <dbReference type="Rhea" id="RHEA:23736"/>
        <dbReference type="ChEBI" id="CHEBI:15377"/>
        <dbReference type="ChEBI" id="CHEBI:15378"/>
        <dbReference type="ChEBI" id="CHEBI:18072"/>
        <dbReference type="ChEBI" id="CHEBI:58639"/>
        <dbReference type="EC" id="3.5.2.17"/>
    </reaction>
</comment>
<dbReference type="InterPro" id="IPR000895">
    <property type="entry name" value="Transthyretin/HIU_hydrolase"/>
</dbReference>
<proteinExistence type="inferred from homology"/>
<dbReference type="SUPFAM" id="SSF49472">
    <property type="entry name" value="Transthyretin (synonym: prealbumin)"/>
    <property type="match status" value="1"/>
</dbReference>
<feature type="binding site" evidence="7">
    <location>
        <position position="72"/>
    </location>
    <ligand>
        <name>substrate</name>
    </ligand>
</feature>
<evidence type="ECO:0000256" key="5">
    <source>
        <dbReference type="ARBA" id="ARBA00022631"/>
    </source>
</evidence>
<dbReference type="PANTHER" id="PTHR10395:SF7">
    <property type="entry name" value="5-HYDROXYISOURATE HYDROLASE"/>
    <property type="match status" value="1"/>
</dbReference>
<keyword evidence="6 8" id="KW-0378">Hydrolase</keyword>
<dbReference type="InterPro" id="IPR014306">
    <property type="entry name" value="Hydroxyisourate_hydrolase"/>
</dbReference>
<dbReference type="Proteomes" id="UP000197446">
    <property type="component" value="Unassembled WGS sequence"/>
</dbReference>
<dbReference type="NCBIfam" id="TIGR02962">
    <property type="entry name" value="hdxy_isourate"/>
    <property type="match status" value="1"/>
</dbReference>
<accession>A0A254MY46</accession>
<keyword evidence="5 8" id="KW-0659">Purine metabolism</keyword>
<evidence type="ECO:0000256" key="7">
    <source>
        <dbReference type="PIRSR" id="PIRSR600895-51"/>
    </source>
</evidence>